<keyword evidence="2 3" id="KW-0694">RNA-binding</keyword>
<accession>U5D051</accession>
<evidence type="ECO:0000256" key="3">
    <source>
        <dbReference type="PROSITE-ProRule" id="PRU00266"/>
    </source>
</evidence>
<dbReference type="GO" id="GO:0003723">
    <property type="term" value="F:RNA binding"/>
    <property type="evidence" value="ECO:0007669"/>
    <property type="project" value="UniProtKB-UniRule"/>
</dbReference>
<dbReference type="PROSITE" id="PS50137">
    <property type="entry name" value="DS_RBD"/>
    <property type="match status" value="1"/>
</dbReference>
<keyword evidence="7" id="KW-1185">Reference proteome</keyword>
<dbReference type="Gene3D" id="3.30.160.20">
    <property type="match status" value="1"/>
</dbReference>
<feature type="coiled-coil region" evidence="4">
    <location>
        <begin position="119"/>
        <end position="146"/>
    </location>
</feature>
<dbReference type="EMBL" id="KI392076">
    <property type="protein sequence ID" value="ERN18981.1"/>
    <property type="molecule type" value="Genomic_DNA"/>
</dbReference>
<dbReference type="PANTHER" id="PTHR46031">
    <property type="match status" value="1"/>
</dbReference>
<dbReference type="Gramene" id="ERN18981">
    <property type="protein sequence ID" value="ERN18981"/>
    <property type="gene ID" value="AMTR_s00194p00033880"/>
</dbReference>
<keyword evidence="1" id="KW-0677">Repeat</keyword>
<reference evidence="7" key="1">
    <citation type="journal article" date="2013" name="Science">
        <title>The Amborella genome and the evolution of flowering plants.</title>
        <authorList>
            <consortium name="Amborella Genome Project"/>
        </authorList>
    </citation>
    <scope>NUCLEOTIDE SEQUENCE [LARGE SCALE GENOMIC DNA]</scope>
</reference>
<dbReference type="SMART" id="SM00358">
    <property type="entry name" value="DSRM"/>
    <property type="match status" value="1"/>
</dbReference>
<evidence type="ECO:0000256" key="4">
    <source>
        <dbReference type="SAM" id="Coils"/>
    </source>
</evidence>
<protein>
    <recommendedName>
        <fullName evidence="5">DRBM domain-containing protein</fullName>
    </recommendedName>
</protein>
<dbReference type="AlphaFoldDB" id="U5D051"/>
<evidence type="ECO:0000259" key="5">
    <source>
        <dbReference type="PROSITE" id="PS50137"/>
    </source>
</evidence>
<dbReference type="HOGENOM" id="CLU_107321_0_0_1"/>
<proteinExistence type="predicted"/>
<gene>
    <name evidence="6" type="ORF">AMTR_s00194p00033880</name>
</gene>
<evidence type="ECO:0000256" key="1">
    <source>
        <dbReference type="ARBA" id="ARBA00022737"/>
    </source>
</evidence>
<feature type="domain" description="DRBM" evidence="5">
    <location>
        <begin position="22"/>
        <end position="90"/>
    </location>
</feature>
<keyword evidence="4" id="KW-0175">Coiled coil</keyword>
<dbReference type="InterPro" id="IPR014720">
    <property type="entry name" value="dsRBD_dom"/>
</dbReference>
<name>U5D051_AMBTC</name>
<sequence>MASPPEPKIIYNAFNLDFPPISFKNRLQEILKRGGEPLPQDTVRSYGPPRHMVFQATVTVSGRTFQLEASRTKKDAEKSAACEALVFIDLLLNLADTLSETLRENEGLRQHQAELLAALDASRSVYERAERELLNIQNAMQALSREYELVVDANIQLCAELAAYRNEPLPPLNFNLEDLEPV</sequence>
<evidence type="ECO:0000256" key="2">
    <source>
        <dbReference type="ARBA" id="ARBA00022884"/>
    </source>
</evidence>
<dbReference type="SUPFAM" id="SSF64593">
    <property type="entry name" value="Intermediate filament protein, coiled coil region"/>
    <property type="match status" value="1"/>
</dbReference>
<evidence type="ECO:0000313" key="7">
    <source>
        <dbReference type="Proteomes" id="UP000017836"/>
    </source>
</evidence>
<dbReference type="PANTHER" id="PTHR46031:SF26">
    <property type="entry name" value="DOUBLE-STRANDED RNA-BINDING PROTEIN 2"/>
    <property type="match status" value="1"/>
</dbReference>
<dbReference type="Pfam" id="PF00035">
    <property type="entry name" value="dsrm"/>
    <property type="match status" value="1"/>
</dbReference>
<evidence type="ECO:0000313" key="6">
    <source>
        <dbReference type="EMBL" id="ERN18981.1"/>
    </source>
</evidence>
<organism evidence="6 7">
    <name type="scientific">Amborella trichopoda</name>
    <dbReference type="NCBI Taxonomy" id="13333"/>
    <lineage>
        <taxon>Eukaryota</taxon>
        <taxon>Viridiplantae</taxon>
        <taxon>Streptophyta</taxon>
        <taxon>Embryophyta</taxon>
        <taxon>Tracheophyta</taxon>
        <taxon>Spermatophyta</taxon>
        <taxon>Magnoliopsida</taxon>
        <taxon>Amborellales</taxon>
        <taxon>Amborellaceae</taxon>
        <taxon>Amborella</taxon>
    </lineage>
</organism>
<dbReference type="Proteomes" id="UP000017836">
    <property type="component" value="Unassembled WGS sequence"/>
</dbReference>
<dbReference type="SUPFAM" id="SSF54768">
    <property type="entry name" value="dsRNA-binding domain-like"/>
    <property type="match status" value="1"/>
</dbReference>